<comment type="caution">
    <text evidence="1">The sequence shown here is derived from an EMBL/GenBank/DDBJ whole genome shotgun (WGS) entry which is preliminary data.</text>
</comment>
<dbReference type="RefSeq" id="WP_157484385.1">
    <property type="nucleotide sequence ID" value="NZ_WOWP01000061.1"/>
</dbReference>
<reference evidence="1 2" key="1">
    <citation type="submission" date="2019-12" db="EMBL/GenBank/DDBJ databases">
        <authorList>
            <person name="Sun J.-Q."/>
        </authorList>
    </citation>
    <scope>NUCLEOTIDE SEQUENCE [LARGE SCALE GENOMIC DNA]</scope>
    <source>
        <strain evidence="1 2">JCM 17928</strain>
    </source>
</reference>
<sequence>MIIKSFFTIILFFLTVFGGVLTVNAQSQLSKTDSDEVIKKVFESSDKVNTVVYKIDHKKKGLSEKDTTYTTAICSLYIAPKDRLKAYHIVDKGYASSYGKGFAHLRYDGKRAFYLSKLIDSLDVYREPYIDKGKRNLEQIVHSYSFLLLGEHFALRKPSGKGDSQAPNVLITEEVFNNKAVYCITLKFEDNENARNRVEKLYIDKSDYLPAGGSSFWQWENMESYEYYEVEYLSINPEISLEEFKVDKDQTVNLAERYKVFKEKINKESIN</sequence>
<evidence type="ECO:0000313" key="1">
    <source>
        <dbReference type="EMBL" id="MUV05093.1"/>
    </source>
</evidence>
<evidence type="ECO:0000313" key="2">
    <source>
        <dbReference type="Proteomes" id="UP000433945"/>
    </source>
</evidence>
<protein>
    <submittedName>
        <fullName evidence="1">Uncharacterized protein</fullName>
    </submittedName>
</protein>
<dbReference type="AlphaFoldDB" id="A0A6N8HHD8"/>
<dbReference type="OrthoDB" id="1340426at2"/>
<organism evidence="1 2">
    <name type="scientific">Flavobacterium rakeshii</name>
    <dbReference type="NCBI Taxonomy" id="1038845"/>
    <lineage>
        <taxon>Bacteria</taxon>
        <taxon>Pseudomonadati</taxon>
        <taxon>Bacteroidota</taxon>
        <taxon>Flavobacteriia</taxon>
        <taxon>Flavobacteriales</taxon>
        <taxon>Flavobacteriaceae</taxon>
        <taxon>Flavobacterium</taxon>
    </lineage>
</organism>
<dbReference type="EMBL" id="WOWP01000061">
    <property type="protein sequence ID" value="MUV05093.1"/>
    <property type="molecule type" value="Genomic_DNA"/>
</dbReference>
<dbReference type="Proteomes" id="UP000433945">
    <property type="component" value="Unassembled WGS sequence"/>
</dbReference>
<proteinExistence type="predicted"/>
<name>A0A6N8HHD8_9FLAO</name>
<keyword evidence="2" id="KW-1185">Reference proteome</keyword>
<gene>
    <name evidence="1" type="ORF">GN157_15360</name>
</gene>
<accession>A0A6N8HHD8</accession>